<dbReference type="Proteomes" id="UP000515312">
    <property type="component" value="Chromosome"/>
</dbReference>
<keyword evidence="1" id="KW-0472">Membrane</keyword>
<dbReference type="KEGG" id="adin:H7849_14805"/>
<evidence type="ECO:0000313" key="2">
    <source>
        <dbReference type="EMBL" id="QNI30428.1"/>
    </source>
</evidence>
<dbReference type="EMBL" id="CP060394">
    <property type="protein sequence ID" value="QNI30428.1"/>
    <property type="molecule type" value="Genomic_DNA"/>
</dbReference>
<sequence length="171" mass="19321">MKPHILPPLSKSLPPRSRVGGHLFADENLDLLAHLLDDWFRIPGTSIRFGLDGIIGLVPWLGDVIAGLASCILIIAAWFRGVPYVTLTRMVINLGIDVVVGSIPLFGDMFDIAWKANRRNYALMTRHLQQPHRHTWKDWVFLLAMGLCVAVIFLVPAILLIWFAEWLAHRI</sequence>
<feature type="transmembrane region" description="Helical" evidence="1">
    <location>
        <begin position="57"/>
        <end position="79"/>
    </location>
</feature>
<organism evidence="2 3">
    <name type="scientific">Alloacidobacterium dinghuense</name>
    <dbReference type="NCBI Taxonomy" id="2763107"/>
    <lineage>
        <taxon>Bacteria</taxon>
        <taxon>Pseudomonadati</taxon>
        <taxon>Acidobacteriota</taxon>
        <taxon>Terriglobia</taxon>
        <taxon>Terriglobales</taxon>
        <taxon>Acidobacteriaceae</taxon>
        <taxon>Alloacidobacterium</taxon>
    </lineage>
</organism>
<dbReference type="AlphaFoldDB" id="A0A7G8BD08"/>
<evidence type="ECO:0000256" key="1">
    <source>
        <dbReference type="SAM" id="Phobius"/>
    </source>
</evidence>
<dbReference type="PANTHER" id="PTHR35519:SF2">
    <property type="entry name" value="PH DOMAIN PROTEIN"/>
    <property type="match status" value="1"/>
</dbReference>
<protein>
    <submittedName>
        <fullName evidence="2">DUF4112 domain-containing protein</fullName>
    </submittedName>
</protein>
<proteinExistence type="predicted"/>
<gene>
    <name evidence="2" type="ORF">H7849_14805</name>
</gene>
<dbReference type="PANTHER" id="PTHR35519">
    <property type="entry name" value="MEMBRANE PROTEINS"/>
    <property type="match status" value="1"/>
</dbReference>
<keyword evidence="3" id="KW-1185">Reference proteome</keyword>
<dbReference type="InterPro" id="IPR025187">
    <property type="entry name" value="DUF4112"/>
</dbReference>
<evidence type="ECO:0000313" key="3">
    <source>
        <dbReference type="Proteomes" id="UP000515312"/>
    </source>
</evidence>
<reference evidence="2 3" key="1">
    <citation type="submission" date="2020-08" db="EMBL/GenBank/DDBJ databases">
        <title>Edaphobacter telluris sp. nov. and Acidobacterium dinghuensis sp. nov., two acidobacteria isolated from forest soil.</title>
        <authorList>
            <person name="Fu J."/>
            <person name="Qiu L."/>
        </authorList>
    </citation>
    <scope>NUCLEOTIDE SEQUENCE [LARGE SCALE GENOMIC DNA]</scope>
    <source>
        <strain evidence="2">4Y35</strain>
    </source>
</reference>
<feature type="transmembrane region" description="Helical" evidence="1">
    <location>
        <begin position="139"/>
        <end position="164"/>
    </location>
</feature>
<name>A0A7G8BD08_9BACT</name>
<keyword evidence="1" id="KW-1133">Transmembrane helix</keyword>
<feature type="transmembrane region" description="Helical" evidence="1">
    <location>
        <begin position="91"/>
        <end position="114"/>
    </location>
</feature>
<dbReference type="RefSeq" id="WP_186740316.1">
    <property type="nucleotide sequence ID" value="NZ_CP060394.1"/>
</dbReference>
<accession>A0A7G8BD08</accession>
<keyword evidence="1" id="KW-0812">Transmembrane</keyword>
<dbReference type="Pfam" id="PF13430">
    <property type="entry name" value="DUF4112"/>
    <property type="match status" value="1"/>
</dbReference>